<dbReference type="EMBL" id="DRBC01000016">
    <property type="protein sequence ID" value="HDN84162.1"/>
    <property type="molecule type" value="Genomic_DNA"/>
</dbReference>
<dbReference type="InterPro" id="IPR004095">
    <property type="entry name" value="TGS"/>
</dbReference>
<evidence type="ECO:0000313" key="3">
    <source>
        <dbReference type="EMBL" id="HDN84162.1"/>
    </source>
</evidence>
<dbReference type="CDD" id="cd01666">
    <property type="entry name" value="TGS_DRG"/>
    <property type="match status" value="1"/>
</dbReference>
<feature type="compositionally biased region" description="Basic residues" evidence="1">
    <location>
        <begin position="60"/>
        <end position="71"/>
    </location>
</feature>
<dbReference type="PANTHER" id="PTHR43127">
    <property type="entry name" value="DEVELOPMENTALLY-REGULATED GTP-BINDING PROTEIN 2"/>
    <property type="match status" value="1"/>
</dbReference>
<feature type="domain" description="TGS" evidence="2">
    <location>
        <begin position="254"/>
        <end position="328"/>
    </location>
</feature>
<dbReference type="Proteomes" id="UP000885660">
    <property type="component" value="Unassembled WGS sequence"/>
</dbReference>
<dbReference type="InterPro" id="IPR012676">
    <property type="entry name" value="TGS-like"/>
</dbReference>
<proteinExistence type="predicted"/>
<dbReference type="InterPro" id="IPR045001">
    <property type="entry name" value="DRG"/>
</dbReference>
<dbReference type="InterPro" id="IPR027417">
    <property type="entry name" value="P-loop_NTPase"/>
</dbReference>
<dbReference type="Gene3D" id="3.40.50.300">
    <property type="entry name" value="P-loop containing nucleotide triphosphate hydrolases"/>
    <property type="match status" value="1"/>
</dbReference>
<dbReference type="SUPFAM" id="SSF52540">
    <property type="entry name" value="P-loop containing nucleoside triphosphate hydrolases"/>
    <property type="match status" value="1"/>
</dbReference>
<evidence type="ECO:0000256" key="1">
    <source>
        <dbReference type="SAM" id="MobiDB-lite"/>
    </source>
</evidence>
<reference evidence="4 5" key="1">
    <citation type="submission" date="2018-06" db="EMBL/GenBank/DDBJ databases">
        <title>Extensive metabolic versatility and redundancy in microbially diverse, dynamic hydrothermal sediments.</title>
        <authorList>
            <person name="Dombrowski N."/>
            <person name="Teske A."/>
            <person name="Baker B.J."/>
        </authorList>
    </citation>
    <scope>NUCLEOTIDE SEQUENCE [LARGE SCALE GENOMIC DNA]</scope>
    <source>
        <strain evidence="4">B19_G9</strain>
    </source>
</reference>
<dbReference type="InterPro" id="IPR012675">
    <property type="entry name" value="Beta-grasp_dom_sf"/>
</dbReference>
<dbReference type="PROSITE" id="PS51880">
    <property type="entry name" value="TGS"/>
    <property type="match status" value="1"/>
</dbReference>
<comment type="caution">
    <text evidence="4">The sequence shown here is derived from an EMBL/GenBank/DDBJ whole genome shotgun (WGS) entry which is preliminary data.</text>
</comment>
<gene>
    <name evidence="4" type="ORF">DRI96_03025</name>
    <name evidence="3" type="ORF">ENG47_00205</name>
</gene>
<dbReference type="EMBL" id="QMQB01000091">
    <property type="protein sequence ID" value="RLE13408.1"/>
    <property type="molecule type" value="Genomic_DNA"/>
</dbReference>
<evidence type="ECO:0000259" key="2">
    <source>
        <dbReference type="PROSITE" id="PS51880"/>
    </source>
</evidence>
<dbReference type="AlphaFoldDB" id="A0A662DEX4"/>
<sequence>MPANLPPQYYEAERRYKEAKTYEEKISILQELLAIMPKHKGTDKLQADLRARISRLKKEKEKKRGPRRRSSPYRIPREGVAQVILIGTPNTGKSSILSALTKATPQIASYPFTTREPVVGMMVYENIKIQLVDTPPISRDFIAPWLGDILRRADLLTIVVDLGREDILDQIDDVLLKLHELKIKPDKEGENDEEENFTYKRMIVLANKEDLEGAKERFSILKEFYKDKFPIILTSIKNIDKMDKVKKQIYQFLDIIRVYTKVPGQPPDMDDPIVLKRGSLVVDAARSIHKDFAANLKYARIWGTNKFKGQKVEREHVLEEGDILEFHI</sequence>
<dbReference type="Gene3D" id="3.10.20.30">
    <property type="match status" value="1"/>
</dbReference>
<protein>
    <submittedName>
        <fullName evidence="4">GTP-binding protein</fullName>
    </submittedName>
    <submittedName>
        <fullName evidence="3">TGS domain-containing protein</fullName>
    </submittedName>
</protein>
<organism evidence="4 5">
    <name type="scientific">Aerophobetes bacterium</name>
    <dbReference type="NCBI Taxonomy" id="2030807"/>
    <lineage>
        <taxon>Bacteria</taxon>
        <taxon>Candidatus Aerophobota</taxon>
    </lineage>
</organism>
<accession>A0A662DEX4</accession>
<evidence type="ECO:0000313" key="5">
    <source>
        <dbReference type="Proteomes" id="UP000267654"/>
    </source>
</evidence>
<dbReference type="GO" id="GO:0005525">
    <property type="term" value="F:GTP binding"/>
    <property type="evidence" value="ECO:0007669"/>
    <property type="project" value="InterPro"/>
</dbReference>
<feature type="region of interest" description="Disordered" evidence="1">
    <location>
        <begin position="54"/>
        <end position="73"/>
    </location>
</feature>
<dbReference type="SUPFAM" id="SSF81271">
    <property type="entry name" value="TGS-like"/>
    <property type="match status" value="1"/>
</dbReference>
<reference evidence="3" key="2">
    <citation type="journal article" date="2020" name="mSystems">
        <title>Genome- and Community-Level Interaction Insights into Carbon Utilization and Element Cycling Functions of Hydrothermarchaeota in Hydrothermal Sediment.</title>
        <authorList>
            <person name="Zhou Z."/>
            <person name="Liu Y."/>
            <person name="Xu W."/>
            <person name="Pan J."/>
            <person name="Luo Z.H."/>
            <person name="Li M."/>
        </authorList>
    </citation>
    <scope>NUCLEOTIDE SEQUENCE [LARGE SCALE GENOMIC DNA]</scope>
    <source>
        <strain evidence="3">HyVt-219</strain>
    </source>
</reference>
<dbReference type="PRINTS" id="PR00326">
    <property type="entry name" value="GTP1OBG"/>
</dbReference>
<dbReference type="Proteomes" id="UP000267654">
    <property type="component" value="Unassembled WGS sequence"/>
</dbReference>
<dbReference type="Pfam" id="PF02824">
    <property type="entry name" value="TGS"/>
    <property type="match status" value="1"/>
</dbReference>
<evidence type="ECO:0000313" key="4">
    <source>
        <dbReference type="EMBL" id="RLE13408.1"/>
    </source>
</evidence>
<name>A0A662DEX4_UNCAE</name>
<dbReference type="GO" id="GO:0003924">
    <property type="term" value="F:GTPase activity"/>
    <property type="evidence" value="ECO:0007669"/>
    <property type="project" value="InterPro"/>
</dbReference>
<dbReference type="Pfam" id="PF01926">
    <property type="entry name" value="MMR_HSR1"/>
    <property type="match status" value="1"/>
</dbReference>
<dbReference type="InterPro" id="IPR006073">
    <property type="entry name" value="GTP-bd"/>
</dbReference>